<dbReference type="InterPro" id="IPR051922">
    <property type="entry name" value="Bact_Sporulation_Assoc"/>
</dbReference>
<comment type="caution">
    <text evidence="3">The sequence shown here is derived from an EMBL/GenBank/DDBJ whole genome shotgun (WGS) entry which is preliminary data.</text>
</comment>
<feature type="transmembrane region" description="Helical" evidence="1">
    <location>
        <begin position="20"/>
        <end position="41"/>
    </location>
</feature>
<dbReference type="InterPro" id="IPR013486">
    <property type="entry name" value="SpoIID/LytB"/>
</dbReference>
<evidence type="ECO:0000313" key="4">
    <source>
        <dbReference type="Proteomes" id="UP001145069"/>
    </source>
</evidence>
<dbReference type="PANTHER" id="PTHR30032:SF4">
    <property type="entry name" value="AMIDASE ENHANCER"/>
    <property type="match status" value="1"/>
</dbReference>
<dbReference type="NCBIfam" id="TIGR02669">
    <property type="entry name" value="SpoIID_LytB"/>
    <property type="match status" value="1"/>
</dbReference>
<dbReference type="Pfam" id="PF08486">
    <property type="entry name" value="SpoIID"/>
    <property type="match status" value="1"/>
</dbReference>
<protein>
    <submittedName>
        <fullName evidence="3">Stage II sporulation protein D</fullName>
    </submittedName>
</protein>
<evidence type="ECO:0000256" key="1">
    <source>
        <dbReference type="SAM" id="Phobius"/>
    </source>
</evidence>
<feature type="domain" description="Sporulation stage II protein D amidase enhancer LytB N-terminal" evidence="2">
    <location>
        <begin position="75"/>
        <end position="179"/>
    </location>
</feature>
<keyword evidence="4" id="KW-1185">Reference proteome</keyword>
<dbReference type="Proteomes" id="UP001145069">
    <property type="component" value="Unassembled WGS sequence"/>
</dbReference>
<keyword evidence="1" id="KW-0472">Membrane</keyword>
<sequence length="355" mass="39777">MHKRKRKLTTNSWRRPSLILIASLVGVILIIPTVIVVPYIGGADPASSVERAEAEAKTVSLNPDDSVFSVKVFRTETNKVEEVPLEDYVTRVVASEMPADFEIEALKAQALAARTYVVNYLLKQGESTVEGGADVTDTVQHQVYKSEDELKRVWGADYNWKINKIRKAVAATVGEIVTYEQEPITPAFFSTSNGYTEDSEEYWSDELPYLRSVASPWDKDSPKYMDQAIFTIEEVEQKLGVTIADSSPFQISRTKSNRVDSITIGGKEFSGRDVREKLDLKSSDFTVEQKKKHLVFKTKGYGHGVGMSQYGANGMAKEGKSYRDIVTYYYQGVTVQNIEKAVPELQNKQLASKEQ</sequence>
<dbReference type="AlphaFoldDB" id="A0A9X4AED1"/>
<dbReference type="GO" id="GO:0030435">
    <property type="term" value="P:sporulation resulting in formation of a cellular spore"/>
    <property type="evidence" value="ECO:0007669"/>
    <property type="project" value="InterPro"/>
</dbReference>
<dbReference type="NCBIfam" id="TIGR02870">
    <property type="entry name" value="spore_II_D"/>
    <property type="match status" value="1"/>
</dbReference>
<dbReference type="InterPro" id="IPR014225">
    <property type="entry name" value="Spore_II_D_firmicutes"/>
</dbReference>
<name>A0A9X4AED1_9BACI</name>
<gene>
    <name evidence="3" type="primary">spoIID</name>
    <name evidence="3" type="ORF">NC799_07300</name>
</gene>
<keyword evidence="1" id="KW-0812">Transmembrane</keyword>
<dbReference type="InterPro" id="IPR013693">
    <property type="entry name" value="SpoIID/LytB_N"/>
</dbReference>
<reference evidence="3" key="1">
    <citation type="submission" date="2022-06" db="EMBL/GenBank/DDBJ databases">
        <title>Aquibacillus sp. a new bacterium isolated from soil saline samples.</title>
        <authorList>
            <person name="Galisteo C."/>
            <person name="De La Haba R."/>
            <person name="Sanchez-Porro C."/>
            <person name="Ventosa A."/>
        </authorList>
    </citation>
    <scope>NUCLEOTIDE SEQUENCE</scope>
    <source>
        <strain evidence="3">3ASR75-54</strain>
    </source>
</reference>
<evidence type="ECO:0000259" key="2">
    <source>
        <dbReference type="Pfam" id="PF08486"/>
    </source>
</evidence>
<dbReference type="RefSeq" id="WP_272445733.1">
    <property type="nucleotide sequence ID" value="NZ_JAMQKC010000004.1"/>
</dbReference>
<evidence type="ECO:0000313" key="3">
    <source>
        <dbReference type="EMBL" id="MDC3416722.1"/>
    </source>
</evidence>
<dbReference type="PANTHER" id="PTHR30032">
    <property type="entry name" value="N-ACETYLMURAMOYL-L-ALANINE AMIDASE-RELATED"/>
    <property type="match status" value="1"/>
</dbReference>
<dbReference type="EMBL" id="JAMQKC010000004">
    <property type="protein sequence ID" value="MDC3416722.1"/>
    <property type="molecule type" value="Genomic_DNA"/>
</dbReference>
<proteinExistence type="predicted"/>
<keyword evidence="1" id="KW-1133">Transmembrane helix</keyword>
<organism evidence="3 4">
    <name type="scientific">Aquibacillus salsiterrae</name>
    <dbReference type="NCBI Taxonomy" id="2950439"/>
    <lineage>
        <taxon>Bacteria</taxon>
        <taxon>Bacillati</taxon>
        <taxon>Bacillota</taxon>
        <taxon>Bacilli</taxon>
        <taxon>Bacillales</taxon>
        <taxon>Bacillaceae</taxon>
        <taxon>Aquibacillus</taxon>
    </lineage>
</organism>
<accession>A0A9X4AED1</accession>
<dbReference type="GO" id="GO:0030288">
    <property type="term" value="C:outer membrane-bounded periplasmic space"/>
    <property type="evidence" value="ECO:0007669"/>
    <property type="project" value="TreeGrafter"/>
</dbReference>